<proteinExistence type="predicted"/>
<keyword evidence="1" id="KW-0472">Membrane</keyword>
<gene>
    <name evidence="2" type="ORF">N568_0102350</name>
</gene>
<evidence type="ECO:0000313" key="3">
    <source>
        <dbReference type="Proteomes" id="UP000018692"/>
    </source>
</evidence>
<comment type="caution">
    <text evidence="2">The sequence shown here is derived from an EMBL/GenBank/DDBJ whole genome shotgun (WGS) entry which is preliminary data.</text>
</comment>
<name>V8AS36_9LACT</name>
<dbReference type="AlphaFoldDB" id="V8AS36"/>
<dbReference type="PATRIC" id="fig|1380772.3.peg.459"/>
<organism evidence="2 3">
    <name type="scientific">Lactococcus garvieae TRF1</name>
    <dbReference type="NCBI Taxonomy" id="1380772"/>
    <lineage>
        <taxon>Bacteria</taxon>
        <taxon>Bacillati</taxon>
        <taxon>Bacillota</taxon>
        <taxon>Bacilli</taxon>
        <taxon>Lactobacillales</taxon>
        <taxon>Streptococcaceae</taxon>
        <taxon>Lactococcus</taxon>
    </lineage>
</organism>
<keyword evidence="1" id="KW-0812">Transmembrane</keyword>
<accession>V8AS36</accession>
<evidence type="ECO:0000313" key="2">
    <source>
        <dbReference type="EMBL" id="ETD05410.1"/>
    </source>
</evidence>
<keyword evidence="1" id="KW-1133">Transmembrane helix</keyword>
<feature type="transmembrane region" description="Helical" evidence="1">
    <location>
        <begin position="9"/>
        <end position="29"/>
    </location>
</feature>
<dbReference type="Proteomes" id="UP000018692">
    <property type="component" value="Unassembled WGS sequence"/>
</dbReference>
<sequence>MKKLNIPRWTYIAIPLLACLIFVVIASLFSPSSTDTKNKETKTTQEHPKKIPDDMIEIPDISLKSKEEADALLKQAGVKVQYVTGNFADDVSEYTTFIPKNTVDYDESQKSVKHYSSGDGWDMEAFTEADYINKSDTLIVKVADMDYKYRSTDNTDGSSKDTSNTTFQPTTVYDEGGIKLEQTNWNSFKVTNNTNQVVSVKDINLDIDGQEVNPWSLGLLWKDVAVGKSIIGSITDYDGSGLLTKGKTLHGIIEFDDEDWNALGTAEFNLVLENTIK</sequence>
<reference evidence="2 3" key="1">
    <citation type="submission" date="2013-07" db="EMBL/GenBank/DDBJ databases">
        <title>Isolation of Lactococcus garvieae strain TRF1 from the fecal material of a timber rattlesnake.</title>
        <authorList>
            <person name="McLaughlin R.W."/>
            <person name="Cochran P.A."/>
            <person name="Dowd S.E."/>
        </authorList>
    </citation>
    <scope>NUCLEOTIDE SEQUENCE [LARGE SCALE GENOMIC DNA]</scope>
    <source>
        <strain evidence="2 3">TRF1</strain>
    </source>
</reference>
<dbReference type="EMBL" id="AVFE01000005">
    <property type="protein sequence ID" value="ETD05410.1"/>
    <property type="molecule type" value="Genomic_DNA"/>
</dbReference>
<protein>
    <submittedName>
        <fullName evidence="2">Uncharacterized protein</fullName>
    </submittedName>
</protein>
<evidence type="ECO:0000256" key="1">
    <source>
        <dbReference type="SAM" id="Phobius"/>
    </source>
</evidence>